<protein>
    <submittedName>
        <fullName evidence="2">Uridine diphosphate-N-acetylglucosamine-binding protein YvcK</fullName>
    </submittedName>
</protein>
<dbReference type="AlphaFoldDB" id="A0A941E7H9"/>
<dbReference type="SUPFAM" id="SSF142338">
    <property type="entry name" value="CofD-like"/>
    <property type="match status" value="1"/>
</dbReference>
<gene>
    <name evidence="2" type="primary">yvcK</name>
    <name evidence="2" type="ORF">KDK95_02860</name>
</gene>
<dbReference type="EMBL" id="JAGSOH010000004">
    <property type="protein sequence ID" value="MBR7825232.1"/>
    <property type="molecule type" value="Genomic_DNA"/>
</dbReference>
<comment type="caution">
    <text evidence="2">The sequence shown here is derived from an EMBL/GenBank/DDBJ whole genome shotgun (WGS) entry which is preliminary data.</text>
</comment>
<dbReference type="Pfam" id="PF01933">
    <property type="entry name" value="CofD"/>
    <property type="match status" value="1"/>
</dbReference>
<keyword evidence="1" id="KW-0963">Cytoplasm</keyword>
<dbReference type="GO" id="GO:0043743">
    <property type="term" value="F:LPPG:FO 2-phospho-L-lactate transferase activity"/>
    <property type="evidence" value="ECO:0007669"/>
    <property type="project" value="InterPro"/>
</dbReference>
<dbReference type="Proteomes" id="UP000676325">
    <property type="component" value="Unassembled WGS sequence"/>
</dbReference>
<dbReference type="InterPro" id="IPR038136">
    <property type="entry name" value="CofD-like_dom_sf"/>
</dbReference>
<dbReference type="InterPro" id="IPR010119">
    <property type="entry name" value="Gluconeogen_factor"/>
</dbReference>
<name>A0A941E7H9_9ACTN</name>
<dbReference type="CDD" id="cd07187">
    <property type="entry name" value="YvcK_like"/>
    <property type="match status" value="1"/>
</dbReference>
<dbReference type="InterPro" id="IPR002882">
    <property type="entry name" value="CofD"/>
</dbReference>
<sequence length="309" mass="32428">MHACLSALRTLTDRLTAIVTVADDGGSSGRIRQELGGLPPGDLRMALAALCGDDEWGRTWAKALQHRFGGSGHLSGHALGNLLITALWEELGEPVAALDWVGRLLGARGRVLPMAAVPLEIEAQVRGVDPGHPLRVSTVRGQHSLAKTPGEVLSVRLLPQDPPAVPDAVAAIDEADWAVLGPGSWFTSVLPHLMVPELARALLRTDAKRLLVLNLGPQIGETDGFTPADHVEVLAAHAPELRLDAVLVDPSSLREPHEERKLQEVAASVGAEVYTAAVAAGGEQPYHDPVRLAAAIAAIFAGARTGAVA</sequence>
<evidence type="ECO:0000256" key="1">
    <source>
        <dbReference type="ARBA" id="ARBA00022490"/>
    </source>
</evidence>
<accession>A0A941E7H9</accession>
<dbReference type="PANTHER" id="PTHR30135:SF3">
    <property type="entry name" value="GLUCONEOGENESIS FACTOR-RELATED"/>
    <property type="match status" value="1"/>
</dbReference>
<evidence type="ECO:0000313" key="3">
    <source>
        <dbReference type="Proteomes" id="UP000676325"/>
    </source>
</evidence>
<dbReference type="PANTHER" id="PTHR30135">
    <property type="entry name" value="UNCHARACTERIZED PROTEIN YVCK-RELATED"/>
    <property type="match status" value="1"/>
</dbReference>
<dbReference type="NCBIfam" id="TIGR01826">
    <property type="entry name" value="CofD_related"/>
    <property type="match status" value="1"/>
</dbReference>
<reference evidence="2" key="1">
    <citation type="submission" date="2021-04" db="EMBL/GenBank/DDBJ databases">
        <title>Genome based classification of Actinospica acidithermotolerans sp. nov., an actinobacterium isolated from an Indonesian hot spring.</title>
        <authorList>
            <person name="Kusuma A.B."/>
            <person name="Putra K.E."/>
            <person name="Nafisah S."/>
            <person name="Loh J."/>
            <person name="Nouioui I."/>
            <person name="Goodfellow M."/>
        </authorList>
    </citation>
    <scope>NUCLEOTIDE SEQUENCE</scope>
    <source>
        <strain evidence="2">MGRD01-02</strain>
    </source>
</reference>
<dbReference type="Gene3D" id="3.40.50.10680">
    <property type="entry name" value="CofD-like domains"/>
    <property type="match status" value="1"/>
</dbReference>
<keyword evidence="3" id="KW-1185">Reference proteome</keyword>
<dbReference type="RefSeq" id="WP_212516446.1">
    <property type="nucleotide sequence ID" value="NZ_JAGSOH010000004.1"/>
</dbReference>
<evidence type="ECO:0000313" key="2">
    <source>
        <dbReference type="EMBL" id="MBR7825232.1"/>
    </source>
</evidence>
<proteinExistence type="predicted"/>
<organism evidence="2 3">
    <name type="scientific">Actinospica acidithermotolerans</name>
    <dbReference type="NCBI Taxonomy" id="2828514"/>
    <lineage>
        <taxon>Bacteria</taxon>
        <taxon>Bacillati</taxon>
        <taxon>Actinomycetota</taxon>
        <taxon>Actinomycetes</taxon>
        <taxon>Catenulisporales</taxon>
        <taxon>Actinospicaceae</taxon>
        <taxon>Actinospica</taxon>
    </lineage>
</organism>